<proteinExistence type="predicted"/>
<dbReference type="KEGG" id="dsq:DICSQDRAFT_70874"/>
<evidence type="ECO:0000313" key="2">
    <source>
        <dbReference type="EMBL" id="EJF56721.1"/>
    </source>
</evidence>
<dbReference type="AlphaFoldDB" id="R7SKQ4"/>
<name>R7SKQ4_DICSQ</name>
<evidence type="ECO:0000259" key="1">
    <source>
        <dbReference type="Pfam" id="PF13961"/>
    </source>
</evidence>
<dbReference type="HOGENOM" id="CLU_098164_0_0_1"/>
<dbReference type="EMBL" id="JH719464">
    <property type="protein sequence ID" value="EJF56721.1"/>
    <property type="molecule type" value="Genomic_DNA"/>
</dbReference>
<dbReference type="Pfam" id="PF14223">
    <property type="entry name" value="Retrotran_gag_2"/>
    <property type="match status" value="1"/>
</dbReference>
<dbReference type="Pfam" id="PF13961">
    <property type="entry name" value="DUF4219"/>
    <property type="match status" value="1"/>
</dbReference>
<sequence>MAPPTIAKLTDDNYAEWVIGMEALLVRKGLWEVTSAPADETRPSGSDNTKALRRVHRARGFGTRVAHRRAFWRLYKRLDQTMTSWIADVRRAAFRLEEIDASISDEDRILVLTNGLPDSYSQLVVNLDSTPPSELTIDYVITRLLNEESRQ</sequence>
<organism evidence="2 3">
    <name type="scientific">Dichomitus squalens (strain LYAD-421)</name>
    <name type="common">Western red white-rot fungus</name>
    <dbReference type="NCBI Taxonomy" id="732165"/>
    <lineage>
        <taxon>Eukaryota</taxon>
        <taxon>Fungi</taxon>
        <taxon>Dikarya</taxon>
        <taxon>Basidiomycota</taxon>
        <taxon>Agaricomycotina</taxon>
        <taxon>Agaricomycetes</taxon>
        <taxon>Polyporales</taxon>
        <taxon>Polyporaceae</taxon>
        <taxon>Dichomitus</taxon>
    </lineage>
</organism>
<dbReference type="InterPro" id="IPR025314">
    <property type="entry name" value="DUF4219"/>
</dbReference>
<protein>
    <recommendedName>
        <fullName evidence="1">DUF4219 domain-containing protein</fullName>
    </recommendedName>
</protein>
<gene>
    <name evidence="2" type="ORF">DICSQDRAFT_70874</name>
</gene>
<dbReference type="Proteomes" id="UP000053319">
    <property type="component" value="Unassembled WGS sequence"/>
</dbReference>
<dbReference type="RefSeq" id="XP_007370494.1">
    <property type="nucleotide sequence ID" value="XM_007370432.1"/>
</dbReference>
<dbReference type="GeneID" id="18843746"/>
<dbReference type="OrthoDB" id="2799606at2759"/>
<accession>R7SKQ4</accession>
<reference evidence="2 3" key="1">
    <citation type="journal article" date="2012" name="Science">
        <title>The Paleozoic origin of enzymatic lignin decomposition reconstructed from 31 fungal genomes.</title>
        <authorList>
            <person name="Floudas D."/>
            <person name="Binder M."/>
            <person name="Riley R."/>
            <person name="Barry K."/>
            <person name="Blanchette R.A."/>
            <person name="Henrissat B."/>
            <person name="Martinez A.T."/>
            <person name="Otillar R."/>
            <person name="Spatafora J.W."/>
            <person name="Yadav J.S."/>
            <person name="Aerts A."/>
            <person name="Benoit I."/>
            <person name="Boyd A."/>
            <person name="Carlson A."/>
            <person name="Copeland A."/>
            <person name="Coutinho P.M."/>
            <person name="de Vries R.P."/>
            <person name="Ferreira P."/>
            <person name="Findley K."/>
            <person name="Foster B."/>
            <person name="Gaskell J."/>
            <person name="Glotzer D."/>
            <person name="Gorecki P."/>
            <person name="Heitman J."/>
            <person name="Hesse C."/>
            <person name="Hori C."/>
            <person name="Igarashi K."/>
            <person name="Jurgens J.A."/>
            <person name="Kallen N."/>
            <person name="Kersten P."/>
            <person name="Kohler A."/>
            <person name="Kuees U."/>
            <person name="Kumar T.K.A."/>
            <person name="Kuo A."/>
            <person name="LaButti K."/>
            <person name="Larrondo L.F."/>
            <person name="Lindquist E."/>
            <person name="Ling A."/>
            <person name="Lombard V."/>
            <person name="Lucas S."/>
            <person name="Lundell T."/>
            <person name="Martin R."/>
            <person name="McLaughlin D.J."/>
            <person name="Morgenstern I."/>
            <person name="Morin E."/>
            <person name="Murat C."/>
            <person name="Nagy L.G."/>
            <person name="Nolan M."/>
            <person name="Ohm R.A."/>
            <person name="Patyshakuliyeva A."/>
            <person name="Rokas A."/>
            <person name="Ruiz-Duenas F.J."/>
            <person name="Sabat G."/>
            <person name="Salamov A."/>
            <person name="Samejima M."/>
            <person name="Schmutz J."/>
            <person name="Slot J.C."/>
            <person name="St John F."/>
            <person name="Stenlid J."/>
            <person name="Sun H."/>
            <person name="Sun S."/>
            <person name="Syed K."/>
            <person name="Tsang A."/>
            <person name="Wiebenga A."/>
            <person name="Young D."/>
            <person name="Pisabarro A."/>
            <person name="Eastwood D.C."/>
            <person name="Martin F."/>
            <person name="Cullen D."/>
            <person name="Grigoriev I.V."/>
            <person name="Hibbett D.S."/>
        </authorList>
    </citation>
    <scope>NUCLEOTIDE SEQUENCE [LARGE SCALE GENOMIC DNA]</scope>
    <source>
        <strain evidence="2 3">LYAD-421 SS1</strain>
    </source>
</reference>
<feature type="non-terminal residue" evidence="2">
    <location>
        <position position="151"/>
    </location>
</feature>
<evidence type="ECO:0000313" key="3">
    <source>
        <dbReference type="Proteomes" id="UP000053319"/>
    </source>
</evidence>
<feature type="domain" description="DUF4219" evidence="1">
    <location>
        <begin position="9"/>
        <end position="34"/>
    </location>
</feature>